<accession>A0A9P6D6P5</accession>
<feature type="transmembrane region" description="Helical" evidence="1">
    <location>
        <begin position="89"/>
        <end position="122"/>
    </location>
</feature>
<dbReference type="Proteomes" id="UP000807469">
    <property type="component" value="Unassembled WGS sequence"/>
</dbReference>
<keyword evidence="1" id="KW-0472">Membrane</keyword>
<keyword evidence="1" id="KW-0812">Transmembrane</keyword>
<evidence type="ECO:0000256" key="1">
    <source>
        <dbReference type="SAM" id="Phobius"/>
    </source>
</evidence>
<dbReference type="AlphaFoldDB" id="A0A9P6D6P5"/>
<evidence type="ECO:0000313" key="2">
    <source>
        <dbReference type="EMBL" id="KAF9485799.1"/>
    </source>
</evidence>
<protein>
    <submittedName>
        <fullName evidence="2">Uncharacterized protein</fullName>
    </submittedName>
</protein>
<proteinExistence type="predicted"/>
<comment type="caution">
    <text evidence="2">The sequence shown here is derived from an EMBL/GenBank/DDBJ whole genome shotgun (WGS) entry which is preliminary data.</text>
</comment>
<keyword evidence="3" id="KW-1185">Reference proteome</keyword>
<feature type="transmembrane region" description="Helical" evidence="1">
    <location>
        <begin position="20"/>
        <end position="43"/>
    </location>
</feature>
<organism evidence="2 3">
    <name type="scientific">Pholiota conissans</name>
    <dbReference type="NCBI Taxonomy" id="109636"/>
    <lineage>
        <taxon>Eukaryota</taxon>
        <taxon>Fungi</taxon>
        <taxon>Dikarya</taxon>
        <taxon>Basidiomycota</taxon>
        <taxon>Agaricomycotina</taxon>
        <taxon>Agaricomycetes</taxon>
        <taxon>Agaricomycetidae</taxon>
        <taxon>Agaricales</taxon>
        <taxon>Agaricineae</taxon>
        <taxon>Strophariaceae</taxon>
        <taxon>Pholiota</taxon>
    </lineage>
</organism>
<sequence>MHEAPFLAWQRSPAMVIPTSVFISFYVPVHFYHLRSWFIFCPTRSTSTARMMMLMKLPRMEDEFPFLCIFPLARGPWFFRPILTTSTSSFLLFFPFTLLACLFENLGLSSFIFILFYIFFPYIIHRCRFSFRFPFLYSQPKIMTHPVLCIHIIPIGCCTWIMPTSLTLYLIGSSVVCFFLYTLYANFACSVRVHCSKCYIRLL</sequence>
<reference evidence="2" key="1">
    <citation type="submission" date="2020-11" db="EMBL/GenBank/DDBJ databases">
        <authorList>
            <consortium name="DOE Joint Genome Institute"/>
            <person name="Ahrendt S."/>
            <person name="Riley R."/>
            <person name="Andreopoulos W."/>
            <person name="Labutti K."/>
            <person name="Pangilinan J."/>
            <person name="Ruiz-Duenas F.J."/>
            <person name="Barrasa J.M."/>
            <person name="Sanchez-Garcia M."/>
            <person name="Camarero S."/>
            <person name="Miyauchi S."/>
            <person name="Serrano A."/>
            <person name="Linde D."/>
            <person name="Babiker R."/>
            <person name="Drula E."/>
            <person name="Ayuso-Fernandez I."/>
            <person name="Pacheco R."/>
            <person name="Padilla G."/>
            <person name="Ferreira P."/>
            <person name="Barriuso J."/>
            <person name="Kellner H."/>
            <person name="Castanera R."/>
            <person name="Alfaro M."/>
            <person name="Ramirez L."/>
            <person name="Pisabarro A.G."/>
            <person name="Kuo A."/>
            <person name="Tritt A."/>
            <person name="Lipzen A."/>
            <person name="He G."/>
            <person name="Yan M."/>
            <person name="Ng V."/>
            <person name="Cullen D."/>
            <person name="Martin F."/>
            <person name="Rosso M.-N."/>
            <person name="Henrissat B."/>
            <person name="Hibbett D."/>
            <person name="Martinez A.T."/>
            <person name="Grigoriev I.V."/>
        </authorList>
    </citation>
    <scope>NUCLEOTIDE SEQUENCE</scope>
    <source>
        <strain evidence="2">CIRM-BRFM 674</strain>
    </source>
</reference>
<evidence type="ECO:0000313" key="3">
    <source>
        <dbReference type="Proteomes" id="UP000807469"/>
    </source>
</evidence>
<name>A0A9P6D6P5_9AGAR</name>
<feature type="transmembrane region" description="Helical" evidence="1">
    <location>
        <begin position="168"/>
        <end position="187"/>
    </location>
</feature>
<feature type="transmembrane region" description="Helical" evidence="1">
    <location>
        <begin position="142"/>
        <end position="162"/>
    </location>
</feature>
<keyword evidence="1" id="KW-1133">Transmembrane helix</keyword>
<dbReference type="EMBL" id="MU155133">
    <property type="protein sequence ID" value="KAF9485799.1"/>
    <property type="molecule type" value="Genomic_DNA"/>
</dbReference>
<gene>
    <name evidence="2" type="ORF">BDN70DRAFT_459077</name>
</gene>